<evidence type="ECO:0000256" key="1">
    <source>
        <dbReference type="ARBA" id="ARBA00006484"/>
    </source>
</evidence>
<dbReference type="FunFam" id="3.40.50.720:FF:000084">
    <property type="entry name" value="Short-chain dehydrogenase reductase"/>
    <property type="match status" value="1"/>
</dbReference>
<accession>A0A6B1D5J5</accession>
<dbReference type="Pfam" id="PF13561">
    <property type="entry name" value="adh_short_C2"/>
    <property type="match status" value="1"/>
</dbReference>
<dbReference type="InterPro" id="IPR002347">
    <property type="entry name" value="SDR_fam"/>
</dbReference>
<organism evidence="3">
    <name type="scientific">Caldilineaceae bacterium SB0661_bin_32</name>
    <dbReference type="NCBI Taxonomy" id="2605255"/>
    <lineage>
        <taxon>Bacteria</taxon>
        <taxon>Bacillati</taxon>
        <taxon>Chloroflexota</taxon>
        <taxon>Caldilineae</taxon>
        <taxon>Caldilineales</taxon>
        <taxon>Caldilineaceae</taxon>
    </lineage>
</organism>
<evidence type="ECO:0000313" key="3">
    <source>
        <dbReference type="EMBL" id="MYC94848.1"/>
    </source>
</evidence>
<protein>
    <submittedName>
        <fullName evidence="3">Glucose 1-dehydrogenase</fullName>
        <ecNumber evidence="3">1.1.1.47</ecNumber>
    </submittedName>
</protein>
<name>A0A6B1D5J5_9CHLR</name>
<comment type="caution">
    <text evidence="3">The sequence shown here is derived from an EMBL/GenBank/DDBJ whole genome shotgun (WGS) entry which is preliminary data.</text>
</comment>
<dbReference type="NCBIfam" id="NF005559">
    <property type="entry name" value="PRK07231.1"/>
    <property type="match status" value="1"/>
</dbReference>
<dbReference type="PRINTS" id="PR00080">
    <property type="entry name" value="SDRFAMILY"/>
</dbReference>
<dbReference type="InterPro" id="IPR036291">
    <property type="entry name" value="NAD(P)-bd_dom_sf"/>
</dbReference>
<dbReference type="SUPFAM" id="SSF51735">
    <property type="entry name" value="NAD(P)-binding Rossmann-fold domains"/>
    <property type="match status" value="1"/>
</dbReference>
<dbReference type="EMBL" id="VXMH01000034">
    <property type="protein sequence ID" value="MYC94848.1"/>
    <property type="molecule type" value="Genomic_DNA"/>
</dbReference>
<dbReference type="EC" id="1.1.1.47" evidence="3"/>
<dbReference type="PANTHER" id="PTHR24321:SF8">
    <property type="entry name" value="ESTRADIOL 17-BETA-DEHYDROGENASE 8-RELATED"/>
    <property type="match status" value="1"/>
</dbReference>
<sequence length="274" mass="29470">MRLKEKVAIVTGAGRGLGRTIAKRFVEEGASVVIAEQDTESGRRVLAELQRAGATAFFVRTDVSSRPDVEILVDETVRRFGRIDILVNNAAVLGENGHFLQISQSVWDHVVSVNQTAVFICSQLVGRVMAKAGRGNIINISSINGAVPLPRCAAYVTAKSAVESLTRIAANDLAPYNIRVNTIAPGPIENRPPHLELPRLTEDTLLGRNGLPHEIAAAAVFLASEESSFITGERIAVDGGMLVNGYRIYGVERPAKPALPAKHQKEPPALGREN</sequence>
<dbReference type="GO" id="GO:0047936">
    <property type="term" value="F:glucose 1-dehydrogenase [NAD(P)+] activity"/>
    <property type="evidence" value="ECO:0007669"/>
    <property type="project" value="UniProtKB-EC"/>
</dbReference>
<proteinExistence type="inferred from homology"/>
<dbReference type="AlphaFoldDB" id="A0A6B1D5J5"/>
<gene>
    <name evidence="3" type="ORF">F4X14_07740</name>
</gene>
<dbReference type="PROSITE" id="PS00061">
    <property type="entry name" value="ADH_SHORT"/>
    <property type="match status" value="1"/>
</dbReference>
<dbReference type="PRINTS" id="PR00081">
    <property type="entry name" value="GDHRDH"/>
</dbReference>
<dbReference type="InterPro" id="IPR020904">
    <property type="entry name" value="Sc_DH/Rdtase_CS"/>
</dbReference>
<comment type="similarity">
    <text evidence="1">Belongs to the short-chain dehydrogenases/reductases (SDR) family.</text>
</comment>
<keyword evidence="2 3" id="KW-0560">Oxidoreductase</keyword>
<dbReference type="PANTHER" id="PTHR24321">
    <property type="entry name" value="DEHYDROGENASES, SHORT CHAIN"/>
    <property type="match status" value="1"/>
</dbReference>
<evidence type="ECO:0000256" key="2">
    <source>
        <dbReference type="ARBA" id="ARBA00023002"/>
    </source>
</evidence>
<reference evidence="3" key="1">
    <citation type="submission" date="2019-09" db="EMBL/GenBank/DDBJ databases">
        <title>Characterisation of the sponge microbiome using genome-centric metagenomics.</title>
        <authorList>
            <person name="Engelberts J.P."/>
            <person name="Robbins S.J."/>
            <person name="De Goeij J.M."/>
            <person name="Aranda M."/>
            <person name="Bell S.C."/>
            <person name="Webster N.S."/>
        </authorList>
    </citation>
    <scope>NUCLEOTIDE SEQUENCE</scope>
    <source>
        <strain evidence="3">SB0661_bin_32</strain>
    </source>
</reference>
<dbReference type="CDD" id="cd05233">
    <property type="entry name" value="SDR_c"/>
    <property type="match status" value="1"/>
</dbReference>
<dbReference type="Gene3D" id="3.40.50.720">
    <property type="entry name" value="NAD(P)-binding Rossmann-like Domain"/>
    <property type="match status" value="1"/>
</dbReference>